<dbReference type="RefSeq" id="WP_045552806.1">
    <property type="nucleotide sequence ID" value="NZ_CP095730.1"/>
</dbReference>
<evidence type="ECO:0000313" key="2">
    <source>
        <dbReference type="Proteomes" id="UP000552309"/>
    </source>
</evidence>
<name>A0AB73H8R0_LISIO</name>
<dbReference type="AlphaFoldDB" id="A0AB73H8R0"/>
<comment type="caution">
    <text evidence="1">The sequence shown here is derived from an EMBL/GenBank/DDBJ whole genome shotgun (WGS) entry which is preliminary data.</text>
</comment>
<organism evidence="1 2">
    <name type="scientific">Listeria innocua</name>
    <dbReference type="NCBI Taxonomy" id="1642"/>
    <lineage>
        <taxon>Bacteria</taxon>
        <taxon>Bacillati</taxon>
        <taxon>Bacillota</taxon>
        <taxon>Bacilli</taxon>
        <taxon>Bacillales</taxon>
        <taxon>Listeriaceae</taxon>
        <taxon>Listeria</taxon>
    </lineage>
</organism>
<evidence type="ECO:0008006" key="3">
    <source>
        <dbReference type="Google" id="ProtNLM"/>
    </source>
</evidence>
<dbReference type="EMBL" id="JAARXV010000002">
    <property type="protein sequence ID" value="MBC2141999.1"/>
    <property type="molecule type" value="Genomic_DNA"/>
</dbReference>
<dbReference type="Proteomes" id="UP000552309">
    <property type="component" value="Unassembled WGS sequence"/>
</dbReference>
<evidence type="ECO:0000313" key="1">
    <source>
        <dbReference type="EMBL" id="MBC2141999.1"/>
    </source>
</evidence>
<proteinExistence type="predicted"/>
<protein>
    <recommendedName>
        <fullName evidence="3">DUF4352 domain-containing protein</fullName>
    </recommendedName>
</protein>
<reference evidence="1 2" key="1">
    <citation type="submission" date="2020-03" db="EMBL/GenBank/DDBJ databases">
        <title>Soil Listeria distribution.</title>
        <authorList>
            <person name="Liao J."/>
            <person name="Wiedmann M."/>
        </authorList>
    </citation>
    <scope>NUCLEOTIDE SEQUENCE [LARGE SCALE GENOMIC DNA]</scope>
    <source>
        <strain evidence="1 2">FSL L7-0297</strain>
    </source>
</reference>
<sequence>MKKILGGILIILVIGLFAWRVYDVNANSFSYENKTHAEQEKFQLGSATISARKAFVVSDADLKKYVTNDYFKQENKTLLLVQLESTEKDIRISDFQLGYKEFVTLSDTSASSYEFEDGVYKHLVGFNIPKELLATKKTFTLVTPSKYWKNGARDVVNISL</sequence>
<gene>
    <name evidence="1" type="ORF">HCA89_06725</name>
</gene>
<accession>A0AB73H8R0</accession>